<dbReference type="EMBL" id="QOQD01000013">
    <property type="protein sequence ID" value="RCL72543.1"/>
    <property type="molecule type" value="Genomic_DNA"/>
</dbReference>
<name>A0A368DMN8_9PROT</name>
<comment type="caution">
    <text evidence="2">The sequence shown here is derived from an EMBL/GenBank/DDBJ whole genome shotgun (WGS) entry which is preliminary data.</text>
</comment>
<comment type="similarity">
    <text evidence="1">Belongs to the UPF0434 family.</text>
</comment>
<dbReference type="HAMAP" id="MF_01187">
    <property type="entry name" value="UPF0434"/>
    <property type="match status" value="1"/>
</dbReference>
<accession>A0A368DMN8</accession>
<protein>
    <recommendedName>
        <fullName evidence="1">UPF0434 protein DBW71_05315</fullName>
    </recommendedName>
</protein>
<dbReference type="AlphaFoldDB" id="A0A368DMN8"/>
<dbReference type="SUPFAM" id="SSF158997">
    <property type="entry name" value="Trm112p-like"/>
    <property type="match status" value="1"/>
</dbReference>
<gene>
    <name evidence="2" type="ORF">DBW71_05315</name>
</gene>
<dbReference type="Proteomes" id="UP000253570">
    <property type="component" value="Unassembled WGS sequence"/>
</dbReference>
<dbReference type="PANTHER" id="PTHR33505">
    <property type="entry name" value="ZGC:162634"/>
    <property type="match status" value="1"/>
</dbReference>
<evidence type="ECO:0000313" key="2">
    <source>
        <dbReference type="EMBL" id="RCL72543.1"/>
    </source>
</evidence>
<evidence type="ECO:0000313" key="3">
    <source>
        <dbReference type="Proteomes" id="UP000253570"/>
    </source>
</evidence>
<dbReference type="Gene3D" id="2.20.25.10">
    <property type="match status" value="1"/>
</dbReference>
<dbReference type="GO" id="GO:0005829">
    <property type="term" value="C:cytosol"/>
    <property type="evidence" value="ECO:0007669"/>
    <property type="project" value="TreeGrafter"/>
</dbReference>
<proteinExistence type="inferred from homology"/>
<organism evidence="2 3">
    <name type="scientific">PS1 clade bacterium</name>
    <dbReference type="NCBI Taxonomy" id="2175152"/>
    <lineage>
        <taxon>Bacteria</taxon>
        <taxon>Pseudomonadati</taxon>
        <taxon>Pseudomonadota</taxon>
        <taxon>Alphaproteobacteria</taxon>
        <taxon>PS1 clade</taxon>
    </lineage>
</organism>
<dbReference type="FunFam" id="2.20.25.10:FF:000002">
    <property type="entry name" value="UPF0434 protein YcaR"/>
    <property type="match status" value="1"/>
</dbReference>
<dbReference type="InterPro" id="IPR005651">
    <property type="entry name" value="Trm112-like"/>
</dbReference>
<evidence type="ECO:0000256" key="1">
    <source>
        <dbReference type="HAMAP-Rule" id="MF_01187"/>
    </source>
</evidence>
<sequence>MSSFNSELLKILICPISKEPLQYDEKNQELISQKAGVAYPIRDGVPIMLADEARALKDN</sequence>
<dbReference type="PANTHER" id="PTHR33505:SF4">
    <property type="entry name" value="PROTEIN PREY, MITOCHONDRIAL"/>
    <property type="match status" value="1"/>
</dbReference>
<dbReference type="Pfam" id="PF03966">
    <property type="entry name" value="Trm112p"/>
    <property type="match status" value="1"/>
</dbReference>
<reference evidence="2 3" key="1">
    <citation type="journal article" date="2018" name="Microbiome">
        <title>Fine metagenomic profile of the Mediterranean stratified and mixed water columns revealed by assembly and recruitment.</title>
        <authorList>
            <person name="Haro-Moreno J.M."/>
            <person name="Lopez-Perez M."/>
            <person name="De La Torre J.R."/>
            <person name="Picazo A."/>
            <person name="Camacho A."/>
            <person name="Rodriguez-Valera F."/>
        </authorList>
    </citation>
    <scope>NUCLEOTIDE SEQUENCE [LARGE SCALE GENOMIC DNA]</scope>
    <source>
        <strain evidence="2">MED-G57</strain>
    </source>
</reference>